<organism evidence="7 8">
    <name type="scientific">Porites evermanni</name>
    <dbReference type="NCBI Taxonomy" id="104178"/>
    <lineage>
        <taxon>Eukaryota</taxon>
        <taxon>Metazoa</taxon>
        <taxon>Cnidaria</taxon>
        <taxon>Anthozoa</taxon>
        <taxon>Hexacorallia</taxon>
        <taxon>Scleractinia</taxon>
        <taxon>Fungiina</taxon>
        <taxon>Poritidae</taxon>
        <taxon>Porites</taxon>
    </lineage>
</organism>
<sequence length="299" mass="33893">MLKPKQKEALQSIVFKGQDCLIVLPTGYGKSLIYQMLPSLFDKISARNLSSKDKSIVIVVSPLNALIDDQINKLKSAGFNCTSLHVCGDEVDGAFEEKILEDLQAGKFELIFTHPEVAVSNRQCRDLFLSAYYQRNVRAVVVDEAHCIIEWGHNFREDYRKLGTLSSVFPTAKIVAMTATATKEYQTSIMKSLNMKDPKLVITNPDRPNICYEVQKRPSYLKQSNINQFKEILSPIANELVIANIKMPVTIIYSSLEMCGVGYAFLERKLGDHQFYLLGLPKFLKTGFLLNFTRHRQTK</sequence>
<dbReference type="PROSITE" id="PS51192">
    <property type="entry name" value="HELICASE_ATP_BIND_1"/>
    <property type="match status" value="1"/>
</dbReference>
<evidence type="ECO:0000256" key="2">
    <source>
        <dbReference type="ARBA" id="ARBA00023125"/>
    </source>
</evidence>
<evidence type="ECO:0000256" key="4">
    <source>
        <dbReference type="ARBA" id="ARBA00034617"/>
    </source>
</evidence>
<evidence type="ECO:0000256" key="5">
    <source>
        <dbReference type="ARBA" id="ARBA00034808"/>
    </source>
</evidence>
<name>A0ABN8SVF7_9CNID</name>
<dbReference type="PANTHER" id="PTHR13710">
    <property type="entry name" value="DNA HELICASE RECQ FAMILY MEMBER"/>
    <property type="match status" value="1"/>
</dbReference>
<dbReference type="Gene3D" id="3.40.50.300">
    <property type="entry name" value="P-loop containing nucleotide triphosphate hydrolases"/>
    <property type="match status" value="1"/>
</dbReference>
<comment type="similarity">
    <text evidence="1">Belongs to the helicase family. RecQ subfamily.</text>
</comment>
<evidence type="ECO:0000259" key="6">
    <source>
        <dbReference type="PROSITE" id="PS51192"/>
    </source>
</evidence>
<keyword evidence="2" id="KW-0238">DNA-binding</keyword>
<evidence type="ECO:0000256" key="1">
    <source>
        <dbReference type="ARBA" id="ARBA00005446"/>
    </source>
</evidence>
<dbReference type="InterPro" id="IPR014001">
    <property type="entry name" value="Helicase_ATP-bd"/>
</dbReference>
<accession>A0ABN8SVF7</accession>
<protein>
    <recommendedName>
        <fullName evidence="5">DNA 3'-5' helicase</fullName>
        <ecNumber evidence="5">5.6.2.4</ecNumber>
    </recommendedName>
</protein>
<dbReference type="EC" id="5.6.2.4" evidence="5"/>
<dbReference type="EMBL" id="CALNXI010004318">
    <property type="protein sequence ID" value="CAH3195543.1"/>
    <property type="molecule type" value="Genomic_DNA"/>
</dbReference>
<dbReference type="SMART" id="SM00487">
    <property type="entry name" value="DEXDc"/>
    <property type="match status" value="1"/>
</dbReference>
<dbReference type="Pfam" id="PF00270">
    <property type="entry name" value="DEAD"/>
    <property type="match status" value="1"/>
</dbReference>
<evidence type="ECO:0000256" key="3">
    <source>
        <dbReference type="ARBA" id="ARBA00023235"/>
    </source>
</evidence>
<keyword evidence="3" id="KW-0413">Isomerase</keyword>
<dbReference type="SUPFAM" id="SSF52540">
    <property type="entry name" value="P-loop containing nucleoside triphosphate hydrolases"/>
    <property type="match status" value="1"/>
</dbReference>
<evidence type="ECO:0000313" key="7">
    <source>
        <dbReference type="EMBL" id="CAH3195543.1"/>
    </source>
</evidence>
<comment type="caution">
    <text evidence="7">The sequence shown here is derived from an EMBL/GenBank/DDBJ whole genome shotgun (WGS) entry which is preliminary data.</text>
</comment>
<dbReference type="PANTHER" id="PTHR13710:SF105">
    <property type="entry name" value="ATP-DEPENDENT DNA HELICASE Q1"/>
    <property type="match status" value="1"/>
</dbReference>
<feature type="domain" description="Helicase ATP-binding" evidence="6">
    <location>
        <begin position="11"/>
        <end position="199"/>
    </location>
</feature>
<proteinExistence type="inferred from homology"/>
<dbReference type="InterPro" id="IPR027417">
    <property type="entry name" value="P-loop_NTPase"/>
</dbReference>
<dbReference type="InterPro" id="IPR011545">
    <property type="entry name" value="DEAD/DEAH_box_helicase_dom"/>
</dbReference>
<reference evidence="7 8" key="1">
    <citation type="submission" date="2022-05" db="EMBL/GenBank/DDBJ databases">
        <authorList>
            <consortium name="Genoscope - CEA"/>
            <person name="William W."/>
        </authorList>
    </citation>
    <scope>NUCLEOTIDE SEQUENCE [LARGE SCALE GENOMIC DNA]</scope>
</reference>
<evidence type="ECO:0000313" key="8">
    <source>
        <dbReference type="Proteomes" id="UP001159427"/>
    </source>
</evidence>
<dbReference type="CDD" id="cd17920">
    <property type="entry name" value="DEXHc_RecQ"/>
    <property type="match status" value="1"/>
</dbReference>
<dbReference type="Proteomes" id="UP001159427">
    <property type="component" value="Unassembled WGS sequence"/>
</dbReference>
<comment type="catalytic activity">
    <reaction evidence="4">
        <text>Couples ATP hydrolysis with the unwinding of duplex DNA by translocating in the 3'-5' direction.</text>
        <dbReference type="EC" id="5.6.2.4"/>
    </reaction>
</comment>
<gene>
    <name evidence="7" type="ORF">PEVE_00030521</name>
</gene>
<keyword evidence="8" id="KW-1185">Reference proteome</keyword>